<keyword evidence="7 9" id="KW-0472">Membrane</keyword>
<proteinExistence type="inferred from homology"/>
<evidence type="ECO:0000256" key="9">
    <source>
        <dbReference type="RuleBase" id="RU369079"/>
    </source>
</evidence>
<dbReference type="InterPro" id="IPR007387">
    <property type="entry name" value="TRAP_DctQ"/>
</dbReference>
<dbReference type="Proteomes" id="UP001597173">
    <property type="component" value="Unassembled WGS sequence"/>
</dbReference>
<dbReference type="RefSeq" id="WP_374835733.1">
    <property type="nucleotide sequence ID" value="NZ_JBHEEW010000002.1"/>
</dbReference>
<evidence type="ECO:0000313" key="11">
    <source>
        <dbReference type="EMBL" id="MFD1329202.1"/>
    </source>
</evidence>
<comment type="subcellular location">
    <subcellularLocation>
        <location evidence="1 9">Cell inner membrane</location>
        <topology evidence="1 9">Multi-pass membrane protein</topology>
    </subcellularLocation>
</comment>
<keyword evidence="12" id="KW-1185">Reference proteome</keyword>
<evidence type="ECO:0000256" key="5">
    <source>
        <dbReference type="ARBA" id="ARBA00022692"/>
    </source>
</evidence>
<comment type="function">
    <text evidence="9">Part of the tripartite ATP-independent periplasmic (TRAP) transport system.</text>
</comment>
<dbReference type="Pfam" id="PF04290">
    <property type="entry name" value="DctQ"/>
    <property type="match status" value="1"/>
</dbReference>
<feature type="transmembrane region" description="Helical" evidence="9">
    <location>
        <begin position="12"/>
        <end position="32"/>
    </location>
</feature>
<evidence type="ECO:0000313" key="12">
    <source>
        <dbReference type="Proteomes" id="UP001597173"/>
    </source>
</evidence>
<feature type="transmembrane region" description="Helical" evidence="9">
    <location>
        <begin position="44"/>
        <end position="67"/>
    </location>
</feature>
<evidence type="ECO:0000256" key="1">
    <source>
        <dbReference type="ARBA" id="ARBA00004429"/>
    </source>
</evidence>
<accession>A0ABW3YZ04</accession>
<keyword evidence="6 9" id="KW-1133">Transmembrane helix</keyword>
<gene>
    <name evidence="11" type="ORF">ACFQ33_15035</name>
</gene>
<name>A0ABW3YZ04_MYCRA</name>
<keyword evidence="2 9" id="KW-0813">Transport</keyword>
<feature type="transmembrane region" description="Helical" evidence="9">
    <location>
        <begin position="133"/>
        <end position="153"/>
    </location>
</feature>
<evidence type="ECO:0000256" key="6">
    <source>
        <dbReference type="ARBA" id="ARBA00022989"/>
    </source>
</evidence>
<keyword evidence="3" id="KW-1003">Cell membrane</keyword>
<organism evidence="11 12">
    <name type="scientific">Mycoplana ramosa</name>
    <name type="common">Mycoplana bullata</name>
    <dbReference type="NCBI Taxonomy" id="40837"/>
    <lineage>
        <taxon>Bacteria</taxon>
        <taxon>Pseudomonadati</taxon>
        <taxon>Pseudomonadota</taxon>
        <taxon>Alphaproteobacteria</taxon>
        <taxon>Hyphomicrobiales</taxon>
        <taxon>Rhizobiaceae</taxon>
        <taxon>Mycoplana</taxon>
    </lineage>
</organism>
<dbReference type="EMBL" id="JBHTNF010000009">
    <property type="protein sequence ID" value="MFD1329202.1"/>
    <property type="molecule type" value="Genomic_DNA"/>
</dbReference>
<keyword evidence="5 9" id="KW-0812">Transmembrane</keyword>
<comment type="subunit">
    <text evidence="9">The complex comprises the extracytoplasmic solute receptor protein and the two transmembrane proteins.</text>
</comment>
<evidence type="ECO:0000259" key="10">
    <source>
        <dbReference type="Pfam" id="PF04290"/>
    </source>
</evidence>
<sequence length="165" mass="18368">MQSIFRAVDRLSLLAAYLAQAILVLLVLAMMYEVLARYLFNAPTIWAFDVSYMLTGVMFILGTSWTTKEDGHVRIDFLVQRLPARLSALLNGLIYFLLLTPLLAALSWSAWRKALRAIATGEVESVSVWAPPMWPFFLALAIGLTLLALQVAVEGLRSLHNAKSD</sequence>
<feature type="domain" description="Tripartite ATP-independent periplasmic transporters DctQ component" evidence="10">
    <location>
        <begin position="26"/>
        <end position="158"/>
    </location>
</feature>
<protein>
    <recommendedName>
        <fullName evidence="9">TRAP transporter small permease protein</fullName>
    </recommendedName>
</protein>
<evidence type="ECO:0000256" key="4">
    <source>
        <dbReference type="ARBA" id="ARBA00022519"/>
    </source>
</evidence>
<evidence type="ECO:0000256" key="7">
    <source>
        <dbReference type="ARBA" id="ARBA00023136"/>
    </source>
</evidence>
<comment type="similarity">
    <text evidence="8 9">Belongs to the TRAP transporter small permease family.</text>
</comment>
<feature type="transmembrane region" description="Helical" evidence="9">
    <location>
        <begin position="88"/>
        <end position="111"/>
    </location>
</feature>
<evidence type="ECO:0000256" key="8">
    <source>
        <dbReference type="ARBA" id="ARBA00038436"/>
    </source>
</evidence>
<dbReference type="InterPro" id="IPR055348">
    <property type="entry name" value="DctQ"/>
</dbReference>
<evidence type="ECO:0000256" key="3">
    <source>
        <dbReference type="ARBA" id="ARBA00022475"/>
    </source>
</evidence>
<keyword evidence="4 9" id="KW-0997">Cell inner membrane</keyword>
<comment type="caution">
    <text evidence="11">The sequence shown here is derived from an EMBL/GenBank/DDBJ whole genome shotgun (WGS) entry which is preliminary data.</text>
</comment>
<evidence type="ECO:0000256" key="2">
    <source>
        <dbReference type="ARBA" id="ARBA00022448"/>
    </source>
</evidence>
<reference evidence="12" key="1">
    <citation type="journal article" date="2019" name="Int. J. Syst. Evol. Microbiol.">
        <title>The Global Catalogue of Microorganisms (GCM) 10K type strain sequencing project: providing services to taxonomists for standard genome sequencing and annotation.</title>
        <authorList>
            <consortium name="The Broad Institute Genomics Platform"/>
            <consortium name="The Broad Institute Genome Sequencing Center for Infectious Disease"/>
            <person name="Wu L."/>
            <person name="Ma J."/>
        </authorList>
    </citation>
    <scope>NUCLEOTIDE SEQUENCE [LARGE SCALE GENOMIC DNA]</scope>
    <source>
        <strain evidence="12">CCUG 55609</strain>
    </source>
</reference>
<dbReference type="PANTHER" id="PTHR35011">
    <property type="entry name" value="2,3-DIKETO-L-GULONATE TRAP TRANSPORTER SMALL PERMEASE PROTEIN YIAM"/>
    <property type="match status" value="1"/>
</dbReference>